<feature type="non-terminal residue" evidence="1">
    <location>
        <position position="69"/>
    </location>
</feature>
<comment type="caution">
    <text evidence="1">The sequence shown here is derived from an EMBL/GenBank/DDBJ whole genome shotgun (WGS) entry which is preliminary data.</text>
</comment>
<dbReference type="AlphaFoldDB" id="T1AMA9"/>
<gene>
    <name evidence="1" type="ORF">B2A_04326</name>
</gene>
<organism evidence="1">
    <name type="scientific">mine drainage metagenome</name>
    <dbReference type="NCBI Taxonomy" id="410659"/>
    <lineage>
        <taxon>unclassified sequences</taxon>
        <taxon>metagenomes</taxon>
        <taxon>ecological metagenomes</taxon>
    </lineage>
</organism>
<proteinExistence type="predicted"/>
<dbReference type="EMBL" id="AUZZ01002901">
    <property type="protein sequence ID" value="EQD58517.1"/>
    <property type="molecule type" value="Genomic_DNA"/>
</dbReference>
<sequence length="69" mass="7896">MQLVNLLEGHFISPYDFEIGMRIAQVMTGGDLEPGTEVDEAWMLALERRHFIELLQNAKTQERIAHTLA</sequence>
<evidence type="ECO:0000313" key="1">
    <source>
        <dbReference type="EMBL" id="EQD58517.1"/>
    </source>
</evidence>
<name>T1AMA9_9ZZZZ</name>
<accession>T1AMA9</accession>
<reference evidence="1" key="2">
    <citation type="journal article" date="2014" name="ISME J.">
        <title>Microbial stratification in low pH oxic and suboxic macroscopic growths along an acid mine drainage.</title>
        <authorList>
            <person name="Mendez-Garcia C."/>
            <person name="Mesa V."/>
            <person name="Sprenger R.R."/>
            <person name="Richter M."/>
            <person name="Diez M.S."/>
            <person name="Solano J."/>
            <person name="Bargiela R."/>
            <person name="Golyshina O.V."/>
            <person name="Manteca A."/>
            <person name="Ramos J.L."/>
            <person name="Gallego J.R."/>
            <person name="Llorente I."/>
            <person name="Martins Dos Santos V.A."/>
            <person name="Jensen O.N."/>
            <person name="Pelaez A.I."/>
            <person name="Sanchez J."/>
            <person name="Ferrer M."/>
        </authorList>
    </citation>
    <scope>NUCLEOTIDE SEQUENCE</scope>
</reference>
<reference evidence="1" key="1">
    <citation type="submission" date="2013-08" db="EMBL/GenBank/DDBJ databases">
        <authorList>
            <person name="Mendez C."/>
            <person name="Richter M."/>
            <person name="Ferrer M."/>
            <person name="Sanchez J."/>
        </authorList>
    </citation>
    <scope>NUCLEOTIDE SEQUENCE</scope>
</reference>
<protein>
    <submittedName>
        <fullName evidence="1">3-hydroxyacyl-CoA dehydrogenase</fullName>
    </submittedName>
</protein>